<proteinExistence type="predicted"/>
<reference evidence="9" key="1">
    <citation type="journal article" date="2019" name="Int. J. Syst. Evol. Microbiol.">
        <title>The Global Catalogue of Microorganisms (GCM) 10K type strain sequencing project: providing services to taxonomists for standard genome sequencing and annotation.</title>
        <authorList>
            <consortium name="The Broad Institute Genomics Platform"/>
            <consortium name="The Broad Institute Genome Sequencing Center for Infectious Disease"/>
            <person name="Wu L."/>
            <person name="Ma J."/>
        </authorList>
    </citation>
    <scope>NUCLEOTIDE SEQUENCE [LARGE SCALE GENOMIC DNA]</scope>
    <source>
        <strain evidence="9">CECT 7956</strain>
    </source>
</reference>
<protein>
    <submittedName>
        <fullName evidence="8">AEC family transporter</fullName>
    </submittedName>
</protein>
<feature type="transmembrane region" description="Helical" evidence="7">
    <location>
        <begin position="162"/>
        <end position="182"/>
    </location>
</feature>
<dbReference type="Pfam" id="PF03547">
    <property type="entry name" value="Mem_trans"/>
    <property type="match status" value="1"/>
</dbReference>
<sequence length="309" mass="34153">MLQTNQTFLITFGIILMGFLIKHYGYIKEAEGKIISKFLMHTTFPALMIISTARVNLQPALSLIPLLCLTFGALTVGTATWIFRKEPDKIRGILMMACGGSNVGLFGFPLIEGIWGTKALVYAVMFDIGNTFMTFGVVYSIGNYFASKGHGKVSVRKILKRIFSLPPVTGMFIGLLINVLHIQLPDIAFDFLETLAKANKSLVLLLMGIYLSIELNKAQLKSAFKVLAIRYFYGLLLVTALYFGLEPSLMRSVLIVLVILPIGMTILPFSDEFNFDSRVAGTMVNLTLICSFAIIWLLVLALNLTTDIG</sequence>
<feature type="transmembrane region" description="Helical" evidence="7">
    <location>
        <begin position="282"/>
        <end position="304"/>
    </location>
</feature>
<feature type="transmembrane region" description="Helical" evidence="7">
    <location>
        <begin position="38"/>
        <end position="57"/>
    </location>
</feature>
<comment type="caution">
    <text evidence="8">The sequence shown here is derived from an EMBL/GenBank/DDBJ whole genome shotgun (WGS) entry which is preliminary data.</text>
</comment>
<feature type="transmembrane region" description="Helical" evidence="7">
    <location>
        <begin position="6"/>
        <end position="26"/>
    </location>
</feature>
<gene>
    <name evidence="8" type="ORF">ACFOOI_18115</name>
</gene>
<evidence type="ECO:0000256" key="4">
    <source>
        <dbReference type="ARBA" id="ARBA00022692"/>
    </source>
</evidence>
<name>A0ABV7Z0F0_9BACT</name>
<keyword evidence="9" id="KW-1185">Reference proteome</keyword>
<feature type="transmembrane region" description="Helical" evidence="7">
    <location>
        <begin position="120"/>
        <end position="141"/>
    </location>
</feature>
<keyword evidence="4 7" id="KW-0812">Transmembrane</keyword>
<dbReference type="PANTHER" id="PTHR36838:SF3">
    <property type="entry name" value="TRANSPORTER AUXIN EFFLUX CARRIER EC FAMILY"/>
    <property type="match status" value="1"/>
</dbReference>
<evidence type="ECO:0000256" key="1">
    <source>
        <dbReference type="ARBA" id="ARBA00004141"/>
    </source>
</evidence>
<feature type="transmembrane region" description="Helical" evidence="7">
    <location>
        <begin position="90"/>
        <end position="108"/>
    </location>
</feature>
<evidence type="ECO:0000256" key="2">
    <source>
        <dbReference type="ARBA" id="ARBA00022448"/>
    </source>
</evidence>
<evidence type="ECO:0000313" key="8">
    <source>
        <dbReference type="EMBL" id="MFC3812582.1"/>
    </source>
</evidence>
<keyword evidence="6 7" id="KW-0472">Membrane</keyword>
<keyword evidence="5 7" id="KW-1133">Transmembrane helix</keyword>
<organism evidence="8 9">
    <name type="scientific">Lacihabitans lacunae</name>
    <dbReference type="NCBI Taxonomy" id="1028214"/>
    <lineage>
        <taxon>Bacteria</taxon>
        <taxon>Pseudomonadati</taxon>
        <taxon>Bacteroidota</taxon>
        <taxon>Cytophagia</taxon>
        <taxon>Cytophagales</taxon>
        <taxon>Leadbetterellaceae</taxon>
        <taxon>Lacihabitans</taxon>
    </lineage>
</organism>
<feature type="transmembrane region" description="Helical" evidence="7">
    <location>
        <begin position="249"/>
        <end position="270"/>
    </location>
</feature>
<evidence type="ECO:0000256" key="7">
    <source>
        <dbReference type="SAM" id="Phobius"/>
    </source>
</evidence>
<dbReference type="RefSeq" id="WP_379839464.1">
    <property type="nucleotide sequence ID" value="NZ_JBHRYQ010000001.1"/>
</dbReference>
<keyword evidence="2" id="KW-0813">Transport</keyword>
<keyword evidence="3" id="KW-1003">Cell membrane</keyword>
<evidence type="ECO:0000256" key="6">
    <source>
        <dbReference type="ARBA" id="ARBA00023136"/>
    </source>
</evidence>
<dbReference type="InterPro" id="IPR004776">
    <property type="entry name" value="Mem_transp_PIN-like"/>
</dbReference>
<dbReference type="Proteomes" id="UP001595616">
    <property type="component" value="Unassembled WGS sequence"/>
</dbReference>
<evidence type="ECO:0000256" key="5">
    <source>
        <dbReference type="ARBA" id="ARBA00022989"/>
    </source>
</evidence>
<evidence type="ECO:0000313" key="9">
    <source>
        <dbReference type="Proteomes" id="UP001595616"/>
    </source>
</evidence>
<evidence type="ECO:0000256" key="3">
    <source>
        <dbReference type="ARBA" id="ARBA00022475"/>
    </source>
</evidence>
<dbReference type="PANTHER" id="PTHR36838">
    <property type="entry name" value="AUXIN EFFLUX CARRIER FAMILY PROTEIN"/>
    <property type="match status" value="1"/>
</dbReference>
<accession>A0ABV7Z0F0</accession>
<feature type="transmembrane region" description="Helical" evidence="7">
    <location>
        <begin position="223"/>
        <end position="243"/>
    </location>
</feature>
<comment type="subcellular location">
    <subcellularLocation>
        <location evidence="1">Membrane</location>
        <topology evidence="1">Multi-pass membrane protein</topology>
    </subcellularLocation>
</comment>
<feature type="transmembrane region" description="Helical" evidence="7">
    <location>
        <begin position="63"/>
        <end position="83"/>
    </location>
</feature>
<dbReference type="EMBL" id="JBHRYQ010000001">
    <property type="protein sequence ID" value="MFC3812582.1"/>
    <property type="molecule type" value="Genomic_DNA"/>
</dbReference>